<dbReference type="NCBIfam" id="TIGR01256">
    <property type="entry name" value="modA"/>
    <property type="match status" value="1"/>
</dbReference>
<dbReference type="SUPFAM" id="SSF53850">
    <property type="entry name" value="Periplasmic binding protein-like II"/>
    <property type="match status" value="1"/>
</dbReference>
<gene>
    <name evidence="6" type="primary">modA</name>
    <name evidence="6" type="ORF">CIL05_16170</name>
</gene>
<comment type="similarity">
    <text evidence="1">Belongs to the bacterial solute-binding protein ModA family.</text>
</comment>
<evidence type="ECO:0000256" key="4">
    <source>
        <dbReference type="ARBA" id="ARBA00022729"/>
    </source>
</evidence>
<keyword evidence="7" id="KW-1185">Reference proteome</keyword>
<dbReference type="Proteomes" id="UP000218887">
    <property type="component" value="Unassembled WGS sequence"/>
</dbReference>
<sequence length="255" mass="28269">MRFILPFLMILLFTVGCSNEPIEKSEEKEELFISAATSLTDVMTDIVDTYKEDNPNTQVTLNFGGSGKLAQQIQQGAPVDIFLSADQKWMDTLENQELLAADTRSNFAKNKLVIISQKDSLISIKTLEDLQHKEIGQIAIGNPDSVPAGNYAKEALQHSNLWEGLTDQFVYAKDVRQVLTYVESGNTAIGFVYATDILMGNKVEQLAEIDEKLHKPIVYPAAVTSSSDNPVSAEKFVDFLQSKTAKSIFESYGFN</sequence>
<dbReference type="GO" id="GO:0030973">
    <property type="term" value="F:molybdate ion binding"/>
    <property type="evidence" value="ECO:0007669"/>
    <property type="project" value="TreeGrafter"/>
</dbReference>
<dbReference type="Gene3D" id="3.40.190.10">
    <property type="entry name" value="Periplasmic binding protein-like II"/>
    <property type="match status" value="2"/>
</dbReference>
<evidence type="ECO:0000256" key="2">
    <source>
        <dbReference type="ARBA" id="ARBA00022505"/>
    </source>
</evidence>
<evidence type="ECO:0000256" key="5">
    <source>
        <dbReference type="PIRSR" id="PIRSR004846-1"/>
    </source>
</evidence>
<comment type="caution">
    <text evidence="6">The sequence shown here is derived from an EMBL/GenBank/DDBJ whole genome shotgun (WGS) entry which is preliminary data.</text>
</comment>
<evidence type="ECO:0000256" key="1">
    <source>
        <dbReference type="ARBA" id="ARBA00009175"/>
    </source>
</evidence>
<evidence type="ECO:0000313" key="7">
    <source>
        <dbReference type="Proteomes" id="UP000218887"/>
    </source>
</evidence>
<feature type="binding site" evidence="5">
    <location>
        <position position="175"/>
    </location>
    <ligand>
        <name>molybdate</name>
        <dbReference type="ChEBI" id="CHEBI:36264"/>
    </ligand>
</feature>
<keyword evidence="4" id="KW-0732">Signal</keyword>
<dbReference type="GO" id="GO:0046872">
    <property type="term" value="F:metal ion binding"/>
    <property type="evidence" value="ECO:0007669"/>
    <property type="project" value="UniProtKB-KW"/>
</dbReference>
<keyword evidence="2 5" id="KW-0500">Molybdenum</keyword>
<dbReference type="GO" id="GO:1901359">
    <property type="term" value="F:tungstate binding"/>
    <property type="evidence" value="ECO:0007669"/>
    <property type="project" value="UniProtKB-ARBA"/>
</dbReference>
<dbReference type="InterPro" id="IPR041879">
    <property type="entry name" value="YvgL-like_PBP2"/>
</dbReference>
<keyword evidence="3 5" id="KW-0479">Metal-binding</keyword>
<dbReference type="PROSITE" id="PS51257">
    <property type="entry name" value="PROKAR_LIPOPROTEIN"/>
    <property type="match status" value="1"/>
</dbReference>
<protein>
    <submittedName>
        <fullName evidence="6">Molybdate ABC transporter substrate-binding protein</fullName>
    </submittedName>
</protein>
<dbReference type="OrthoDB" id="9785015at2"/>
<feature type="binding site" evidence="5">
    <location>
        <position position="148"/>
    </location>
    <ligand>
        <name>molybdate</name>
        <dbReference type="ChEBI" id="CHEBI:36264"/>
    </ligand>
</feature>
<name>A0A2A2I8Y5_9BACI</name>
<dbReference type="InterPro" id="IPR005950">
    <property type="entry name" value="ModA"/>
</dbReference>
<dbReference type="GO" id="GO:0015689">
    <property type="term" value="P:molybdate ion transport"/>
    <property type="evidence" value="ECO:0007669"/>
    <property type="project" value="InterPro"/>
</dbReference>
<organism evidence="6 7">
    <name type="scientific">Virgibacillus profundi</name>
    <dbReference type="NCBI Taxonomy" id="2024555"/>
    <lineage>
        <taxon>Bacteria</taxon>
        <taxon>Bacillati</taxon>
        <taxon>Bacillota</taxon>
        <taxon>Bacilli</taxon>
        <taxon>Bacillales</taxon>
        <taxon>Bacillaceae</taxon>
        <taxon>Virgibacillus</taxon>
    </lineage>
</organism>
<dbReference type="Pfam" id="PF13531">
    <property type="entry name" value="SBP_bac_11"/>
    <property type="match status" value="1"/>
</dbReference>
<dbReference type="AlphaFoldDB" id="A0A2A2I8Y5"/>
<dbReference type="EMBL" id="NPOA01000012">
    <property type="protein sequence ID" value="PAV28471.1"/>
    <property type="molecule type" value="Genomic_DNA"/>
</dbReference>
<reference evidence="6 7" key="1">
    <citation type="submission" date="2017-08" db="EMBL/GenBank/DDBJ databases">
        <title>Virgibacillus indicus sp. nov. and Virgibacillus profoundi sp. nov, two moderately halophilic bacteria isolated from marine sediment by using the Microfluidic Streak Plate.</title>
        <authorList>
            <person name="Xu B."/>
            <person name="Hu B."/>
            <person name="Wang J."/>
            <person name="Zhu Y."/>
            <person name="Huang L."/>
            <person name="Du W."/>
            <person name="Huang Y."/>
        </authorList>
    </citation>
    <scope>NUCLEOTIDE SEQUENCE [LARGE SCALE GENOMIC DNA]</scope>
    <source>
        <strain evidence="6 7">IO3-P3-H5</strain>
    </source>
</reference>
<accession>A0A2A2I8Y5</accession>
<feature type="binding site" evidence="5">
    <location>
        <position position="38"/>
    </location>
    <ligand>
        <name>molybdate</name>
        <dbReference type="ChEBI" id="CHEBI:36264"/>
    </ligand>
</feature>
<evidence type="ECO:0000256" key="3">
    <source>
        <dbReference type="ARBA" id="ARBA00022723"/>
    </source>
</evidence>
<dbReference type="PANTHER" id="PTHR30632">
    <property type="entry name" value="MOLYBDATE-BINDING PERIPLASMIC PROTEIN"/>
    <property type="match status" value="1"/>
</dbReference>
<dbReference type="RefSeq" id="WP_095656586.1">
    <property type="nucleotide sequence ID" value="NZ_NPOA01000012.1"/>
</dbReference>
<dbReference type="InterPro" id="IPR050682">
    <property type="entry name" value="ModA/WtpA"/>
</dbReference>
<proteinExistence type="inferred from homology"/>
<dbReference type="FunFam" id="3.40.190.10:FF:000035">
    <property type="entry name" value="Molybdate ABC transporter substrate-binding protein"/>
    <property type="match status" value="1"/>
</dbReference>
<feature type="binding site" evidence="5">
    <location>
        <position position="193"/>
    </location>
    <ligand>
        <name>molybdate</name>
        <dbReference type="ChEBI" id="CHEBI:36264"/>
    </ligand>
</feature>
<dbReference type="PIRSF" id="PIRSF004846">
    <property type="entry name" value="ModA"/>
    <property type="match status" value="1"/>
</dbReference>
<evidence type="ECO:0000313" key="6">
    <source>
        <dbReference type="EMBL" id="PAV28471.1"/>
    </source>
</evidence>
<feature type="binding site" evidence="5">
    <location>
        <position position="66"/>
    </location>
    <ligand>
        <name>molybdate</name>
        <dbReference type="ChEBI" id="CHEBI:36264"/>
    </ligand>
</feature>
<dbReference type="CDD" id="cd13537">
    <property type="entry name" value="PBP2_YvgL_like"/>
    <property type="match status" value="1"/>
</dbReference>
<dbReference type="PANTHER" id="PTHR30632:SF0">
    <property type="entry name" value="SULFATE-BINDING PROTEIN"/>
    <property type="match status" value="1"/>
</dbReference>